<reference evidence="2 3" key="1">
    <citation type="submission" date="2018-08" db="EMBL/GenBank/DDBJ databases">
        <authorList>
            <person name="Laetsch R D."/>
            <person name="Stevens L."/>
            <person name="Kumar S."/>
            <person name="Blaxter L. M."/>
        </authorList>
    </citation>
    <scope>NUCLEOTIDE SEQUENCE [LARGE SCALE GENOMIC DNA]</scope>
</reference>
<dbReference type="Proteomes" id="UP000277928">
    <property type="component" value="Unassembled WGS sequence"/>
</dbReference>
<dbReference type="PANTHER" id="PTHR16022">
    <property type="entry name" value="WD REPEAT DOMAIN 60"/>
    <property type="match status" value="1"/>
</dbReference>
<dbReference type="InterPro" id="IPR042505">
    <property type="entry name" value="DYNC2I1"/>
</dbReference>
<feature type="region of interest" description="Disordered" evidence="1">
    <location>
        <begin position="252"/>
        <end position="283"/>
    </location>
</feature>
<evidence type="ECO:0000256" key="1">
    <source>
        <dbReference type="SAM" id="MobiDB-lite"/>
    </source>
</evidence>
<dbReference type="SUPFAM" id="SSF50978">
    <property type="entry name" value="WD40 repeat-like"/>
    <property type="match status" value="1"/>
</dbReference>
<dbReference type="GO" id="GO:0005868">
    <property type="term" value="C:cytoplasmic dynein complex"/>
    <property type="evidence" value="ECO:0007669"/>
    <property type="project" value="InterPro"/>
</dbReference>
<evidence type="ECO:0000313" key="2">
    <source>
        <dbReference type="EMBL" id="VDK88954.1"/>
    </source>
</evidence>
<dbReference type="STRING" id="42156.A0A3P6VFN8"/>
<dbReference type="GO" id="GO:0005929">
    <property type="term" value="C:cilium"/>
    <property type="evidence" value="ECO:0007669"/>
    <property type="project" value="GOC"/>
</dbReference>
<protein>
    <recommendedName>
        <fullName evidence="4">WD repeat-containing protein 60</fullName>
    </recommendedName>
</protein>
<dbReference type="AlphaFoldDB" id="A0A3P6VFN8"/>
<dbReference type="OrthoDB" id="2162425at2759"/>
<organism evidence="2 3">
    <name type="scientific">Litomosoides sigmodontis</name>
    <name type="common">Filarial nematode worm</name>
    <dbReference type="NCBI Taxonomy" id="42156"/>
    <lineage>
        <taxon>Eukaryota</taxon>
        <taxon>Metazoa</taxon>
        <taxon>Ecdysozoa</taxon>
        <taxon>Nematoda</taxon>
        <taxon>Chromadorea</taxon>
        <taxon>Rhabditida</taxon>
        <taxon>Spirurina</taxon>
        <taxon>Spiruromorpha</taxon>
        <taxon>Filarioidea</taxon>
        <taxon>Onchocercidae</taxon>
        <taxon>Litomosoides</taxon>
    </lineage>
</organism>
<dbReference type="PANTHER" id="PTHR16022:SF0">
    <property type="entry name" value="CYTOPLASMIC DYNEIN 2 INTERMEDIATE CHAIN 1"/>
    <property type="match status" value="1"/>
</dbReference>
<feature type="compositionally biased region" description="Basic and acidic residues" evidence="1">
    <location>
        <begin position="48"/>
        <end position="61"/>
    </location>
</feature>
<dbReference type="InterPro" id="IPR015943">
    <property type="entry name" value="WD40/YVTN_repeat-like_dom_sf"/>
</dbReference>
<accession>A0A3P6VFN8</accession>
<dbReference type="OMA" id="ILNMWVV"/>
<gene>
    <name evidence="2" type="ORF">NLS_LOCUS8913</name>
</gene>
<feature type="region of interest" description="Disordered" evidence="1">
    <location>
        <begin position="1"/>
        <end position="74"/>
    </location>
</feature>
<dbReference type="GO" id="GO:0045503">
    <property type="term" value="F:dynein light chain binding"/>
    <property type="evidence" value="ECO:0007669"/>
    <property type="project" value="InterPro"/>
</dbReference>
<proteinExistence type="predicted"/>
<dbReference type="GO" id="GO:0042073">
    <property type="term" value="P:intraciliary transport"/>
    <property type="evidence" value="ECO:0007669"/>
    <property type="project" value="InterPro"/>
</dbReference>
<dbReference type="EMBL" id="UYRX01001262">
    <property type="protein sequence ID" value="VDK88954.1"/>
    <property type="molecule type" value="Genomic_DNA"/>
</dbReference>
<sequence length="925" mass="103745">MFNEARRKSKTASSERKSRSGSKSRSKESGDKRQKNDGKSKIKITSNDVREKSKDMREKKGVGGGAALKKNQKNDQCVRTTEFERLVKKNEKRIEPKMRIAIGRNLSLSNSIDKVQQSQSLRSKSVGVNPTVAVITANRHLSGSANNDVKRLKSGRSSSEKSRNAENIPENDENKAQKLGNEEWTNNYAIANYSIDKSGRASLAVKSSKSNYQNLAAAKPQPHIYFPISEALSVPSSHNHEYNYEDDFEDYSDDFEEESENDKSECSNGERSGGGGRQDEQNSKTIENLAIAPVDTSDNKSLINTISDKRYDNSPLLQRLMMSGRRSDANARPVQTQSMSDLSVPLQSKIDFTNATTINWERMAELEQRYKMLKNLIGMEIVQSDLLDHRLLCTYDFYVQTFGNANYVQVQSQTGDDALDCYVQTEELEMETVWTQIPYSDAQGWGAENTSKYTTDCYEQLADDNGEREPSKRKHFEMGKFRKFISVVGQVFLDLMQSSTSSTTKLSLQHHARFKFSKGYNKISLGNPANCAKVTHMLHHMNQLFVALYVEQTSPTTNDSDDINNQSIIVEFDICIPNIPQKISLCHNEVRCACLAPDGTSALFVGLNDGSCMAYDLRESNSLFTRKLRWHENGEVYPLRTAAYDTSFKAITNEAFDECHQFAIVAISNIPSDFNSSETYQLISVSEFGAIIIWAITNEQSTGIIDQDLGLRPGAQLKMTQTSLIRFDSIFFSNLNFAQKTAVNCMTMVPMNRTQFLIGTNRGIIANFASNKAIKLIGARIFQNDFDVATEVIDISFSVNATFFLVRVFFFSFNLHNIDMHLNATQFYAIHSDGLLLTWDLASSRKPKSIDDLNLKDSVEVTVANSWQYTTTASIAENSSTNLLAIGFSGGEVQLHVLSKLSTIVDDSNKRSDKALSQSIRLLNQ</sequence>
<dbReference type="GO" id="GO:0045504">
    <property type="term" value="F:dynein heavy chain binding"/>
    <property type="evidence" value="ECO:0007669"/>
    <property type="project" value="InterPro"/>
</dbReference>
<feature type="compositionally biased region" description="Basic and acidic residues" evidence="1">
    <location>
        <begin position="25"/>
        <end position="40"/>
    </location>
</feature>
<dbReference type="InterPro" id="IPR036322">
    <property type="entry name" value="WD40_repeat_dom_sf"/>
</dbReference>
<name>A0A3P6VFN8_LITSI</name>
<evidence type="ECO:0000313" key="3">
    <source>
        <dbReference type="Proteomes" id="UP000277928"/>
    </source>
</evidence>
<keyword evidence="3" id="KW-1185">Reference proteome</keyword>
<evidence type="ECO:0008006" key="4">
    <source>
        <dbReference type="Google" id="ProtNLM"/>
    </source>
</evidence>
<dbReference type="Gene3D" id="2.130.10.10">
    <property type="entry name" value="YVTN repeat-like/Quinoprotein amine dehydrogenase"/>
    <property type="match status" value="1"/>
</dbReference>
<feature type="region of interest" description="Disordered" evidence="1">
    <location>
        <begin position="144"/>
        <end position="180"/>
    </location>
</feature>